<dbReference type="EMBL" id="JANJYJ010000009">
    <property type="protein sequence ID" value="KAK3189561.1"/>
    <property type="molecule type" value="Genomic_DNA"/>
</dbReference>
<proteinExistence type="predicted"/>
<sequence length="240" mass="27133">MILERFLNGREVLVQGVVVYITPDAITQYVAAPDVQVNDDRGIEWIEAIDQYRGRLVVVLKMDGREEWNQLVKLYPRDLRLDAAFWNICTSYSLMPTRHRTKLFYEPARLLHSLVSRRLIDIGRVIFRDICHSGRDDTLSMMFSCLIIALCRNAGIDVDIGLEDHAPSVMHSQAMKDHMDLCLGDLEERMNTRFNGVQASIEEVCSMVSRFSVASGSGVPFQTSVLKADFHAGGGSGFYQ</sequence>
<accession>A0AAD9ZTG7</accession>
<keyword evidence="3" id="KW-1185">Reference proteome</keyword>
<gene>
    <name evidence="2" type="ORF">Dsin_029122</name>
</gene>
<dbReference type="AlphaFoldDB" id="A0AAD9ZTG7"/>
<comment type="caution">
    <text evidence="2">The sequence shown here is derived from an EMBL/GenBank/DDBJ whole genome shotgun (WGS) entry which is preliminary data.</text>
</comment>
<reference evidence="2" key="1">
    <citation type="journal article" date="2023" name="Plant J.">
        <title>Genome sequences and population genomics provide insights into the demographic history, inbreeding, and mutation load of two 'living fossil' tree species of Dipteronia.</title>
        <authorList>
            <person name="Feng Y."/>
            <person name="Comes H.P."/>
            <person name="Chen J."/>
            <person name="Zhu S."/>
            <person name="Lu R."/>
            <person name="Zhang X."/>
            <person name="Li P."/>
            <person name="Qiu J."/>
            <person name="Olsen K.M."/>
            <person name="Qiu Y."/>
        </authorList>
    </citation>
    <scope>NUCLEOTIDE SEQUENCE</scope>
    <source>
        <strain evidence="2">NBL</strain>
    </source>
</reference>
<protein>
    <recommendedName>
        <fullName evidence="1">Putative plant transposon protein domain-containing protein</fullName>
    </recommendedName>
</protein>
<organism evidence="2 3">
    <name type="scientific">Dipteronia sinensis</name>
    <dbReference type="NCBI Taxonomy" id="43782"/>
    <lineage>
        <taxon>Eukaryota</taxon>
        <taxon>Viridiplantae</taxon>
        <taxon>Streptophyta</taxon>
        <taxon>Embryophyta</taxon>
        <taxon>Tracheophyta</taxon>
        <taxon>Spermatophyta</taxon>
        <taxon>Magnoliopsida</taxon>
        <taxon>eudicotyledons</taxon>
        <taxon>Gunneridae</taxon>
        <taxon>Pentapetalae</taxon>
        <taxon>rosids</taxon>
        <taxon>malvids</taxon>
        <taxon>Sapindales</taxon>
        <taxon>Sapindaceae</taxon>
        <taxon>Hippocastanoideae</taxon>
        <taxon>Acereae</taxon>
        <taxon>Dipteronia</taxon>
    </lineage>
</organism>
<evidence type="ECO:0000313" key="2">
    <source>
        <dbReference type="EMBL" id="KAK3189561.1"/>
    </source>
</evidence>
<dbReference type="InterPro" id="IPR046796">
    <property type="entry name" value="Transposase_32_dom"/>
</dbReference>
<dbReference type="Proteomes" id="UP001281410">
    <property type="component" value="Unassembled WGS sequence"/>
</dbReference>
<feature type="domain" description="Putative plant transposon protein" evidence="1">
    <location>
        <begin position="11"/>
        <end position="157"/>
    </location>
</feature>
<evidence type="ECO:0000259" key="1">
    <source>
        <dbReference type="Pfam" id="PF20167"/>
    </source>
</evidence>
<evidence type="ECO:0000313" key="3">
    <source>
        <dbReference type="Proteomes" id="UP001281410"/>
    </source>
</evidence>
<name>A0AAD9ZTG7_9ROSI</name>
<dbReference type="Pfam" id="PF20167">
    <property type="entry name" value="Transposase_32"/>
    <property type="match status" value="1"/>
</dbReference>